<evidence type="ECO:0000256" key="1">
    <source>
        <dbReference type="SAM" id="SignalP"/>
    </source>
</evidence>
<dbReference type="RefSeq" id="WP_146302853.1">
    <property type="nucleotide sequence ID" value="NZ_VOHS01000001.1"/>
</dbReference>
<evidence type="ECO:0000313" key="2">
    <source>
        <dbReference type="EMBL" id="TWW02324.1"/>
    </source>
</evidence>
<dbReference type="EMBL" id="VOHS01000001">
    <property type="protein sequence ID" value="TWW02324.1"/>
    <property type="molecule type" value="Genomic_DNA"/>
</dbReference>
<keyword evidence="1" id="KW-0732">Signal</keyword>
<feature type="chain" id="PRO_5022677809" evidence="1">
    <location>
        <begin position="18"/>
        <end position="224"/>
    </location>
</feature>
<proteinExistence type="predicted"/>
<evidence type="ECO:0000313" key="3">
    <source>
        <dbReference type="Proteomes" id="UP000318815"/>
    </source>
</evidence>
<feature type="signal peptide" evidence="1">
    <location>
        <begin position="1"/>
        <end position="17"/>
    </location>
</feature>
<sequence>MFRYLLTVVLIIASATAGFSQKGLYDASQEWPVKIDDGWFTARTLTFGPYSTSSRKNGIDQDIDLSFIKSPQHAFNIRVKGKEQDILIQVAQAAHIAFSGLSLPSFLDKMPATALFSYIGINAAKNEPLKQWQLILKDMNYLELNDNKPAGVLRSSETELRITANNRFGAHNSYENICYEFHLRKQVVAAVMTGAHPRVWMSAEMEGNALQPILAAAIGALLVR</sequence>
<keyword evidence="3" id="KW-1185">Reference proteome</keyword>
<dbReference type="OrthoDB" id="657859at2"/>
<protein>
    <submittedName>
        <fullName evidence="2">Uncharacterized protein</fullName>
    </submittedName>
</protein>
<gene>
    <name evidence="2" type="ORF">FEF09_00505</name>
</gene>
<dbReference type="AlphaFoldDB" id="A0A5C6M014"/>
<dbReference type="Proteomes" id="UP000318815">
    <property type="component" value="Unassembled WGS sequence"/>
</dbReference>
<organism evidence="2 3">
    <name type="scientific">Chitinophaga pinensis</name>
    <dbReference type="NCBI Taxonomy" id="79329"/>
    <lineage>
        <taxon>Bacteria</taxon>
        <taxon>Pseudomonadati</taxon>
        <taxon>Bacteroidota</taxon>
        <taxon>Chitinophagia</taxon>
        <taxon>Chitinophagales</taxon>
        <taxon>Chitinophagaceae</taxon>
        <taxon>Chitinophaga</taxon>
    </lineage>
</organism>
<accession>A0A5C6M014</accession>
<comment type="caution">
    <text evidence="2">The sequence shown here is derived from an EMBL/GenBank/DDBJ whole genome shotgun (WGS) entry which is preliminary data.</text>
</comment>
<reference evidence="2 3" key="1">
    <citation type="submission" date="2019-08" db="EMBL/GenBank/DDBJ databases">
        <title>Whole genome sequencing of chitin degrading bacteria Chitinophaga pinensis YS16.</title>
        <authorList>
            <person name="Singh R.P."/>
            <person name="Manchanda G."/>
            <person name="Maurya I.K."/>
            <person name="Joshi N.K."/>
            <person name="Srivastava A.K."/>
        </authorList>
    </citation>
    <scope>NUCLEOTIDE SEQUENCE [LARGE SCALE GENOMIC DNA]</scope>
    <source>
        <strain evidence="2 3">YS-16</strain>
    </source>
</reference>
<name>A0A5C6M014_9BACT</name>